<evidence type="ECO:0000256" key="14">
    <source>
        <dbReference type="PIRSR" id="PIRSR004930-1"/>
    </source>
</evidence>
<dbReference type="RefSeq" id="WP_107968282.1">
    <property type="nucleotide sequence ID" value="NZ_NWBU01000010.1"/>
</dbReference>
<dbReference type="GO" id="GO:0006450">
    <property type="term" value="P:regulation of translational fidelity"/>
    <property type="evidence" value="ECO:0007669"/>
    <property type="project" value="TreeGrafter"/>
</dbReference>
<feature type="binding site" evidence="14">
    <location>
        <position position="180"/>
    </location>
    <ligand>
        <name>L-threonine</name>
        <dbReference type="ChEBI" id="CHEBI:57926"/>
    </ligand>
</feature>
<comment type="caution">
    <text evidence="16">The sequence shown here is derived from an EMBL/GenBank/DDBJ whole genome shotgun (WGS) entry which is preliminary data.</text>
</comment>
<dbReference type="SUPFAM" id="SSF55821">
    <property type="entry name" value="YrdC/RibB"/>
    <property type="match status" value="1"/>
</dbReference>
<dbReference type="GO" id="GO:0003725">
    <property type="term" value="F:double-stranded RNA binding"/>
    <property type="evidence" value="ECO:0007669"/>
    <property type="project" value="UniProtKB-UniRule"/>
</dbReference>
<feature type="binding site" evidence="14">
    <location>
        <position position="120"/>
    </location>
    <ligand>
        <name>L-threonine</name>
        <dbReference type="ChEBI" id="CHEBI:57926"/>
    </ligand>
</feature>
<feature type="binding site" evidence="14">
    <location>
        <position position="60"/>
    </location>
    <ligand>
        <name>ATP</name>
        <dbReference type="ChEBI" id="CHEBI:30616"/>
    </ligand>
</feature>
<feature type="binding site" evidence="14">
    <location>
        <position position="65"/>
    </location>
    <ligand>
        <name>L-threonine</name>
        <dbReference type="ChEBI" id="CHEBI:57926"/>
    </ligand>
</feature>
<dbReference type="PANTHER" id="PTHR17490:SF16">
    <property type="entry name" value="THREONYLCARBAMOYL-AMP SYNTHASE"/>
    <property type="match status" value="1"/>
</dbReference>
<dbReference type="InterPro" id="IPR010923">
    <property type="entry name" value="T(6)A37_SUA5"/>
</dbReference>
<keyword evidence="9 13" id="KW-0547">Nucleotide-binding</keyword>
<evidence type="ECO:0000313" key="16">
    <source>
        <dbReference type="EMBL" id="PTQ09930.1"/>
    </source>
</evidence>
<dbReference type="Pfam" id="PF01300">
    <property type="entry name" value="Sua5_yciO_yrdC"/>
    <property type="match status" value="1"/>
</dbReference>
<evidence type="ECO:0000256" key="7">
    <source>
        <dbReference type="ARBA" id="ARBA00022694"/>
    </source>
</evidence>
<evidence type="ECO:0000256" key="2">
    <source>
        <dbReference type="ARBA" id="ARBA00007663"/>
    </source>
</evidence>
<keyword evidence="6 13" id="KW-0808">Transferase</keyword>
<evidence type="ECO:0000256" key="3">
    <source>
        <dbReference type="ARBA" id="ARBA00012584"/>
    </source>
</evidence>
<evidence type="ECO:0000256" key="4">
    <source>
        <dbReference type="ARBA" id="ARBA00015492"/>
    </source>
</evidence>
<keyword evidence="7 13" id="KW-0819">tRNA processing</keyword>
<proteinExistence type="inferred from homology"/>
<sequence>MIETRVLSYDAAAIAEAAALIAAGRVVAIPTETVYGLAADATSGEAVAAIYAAKGRPSFNPLIVHVADMDAARALARFDAVSEALAAAFWPGPLTLVLPLAPGSPIASLATAGLSTVALRFPAHPAMRDLIAASGRPLAAPSANASGTISPSRAAHVVRSLGGRIPLVIDAGPTTLGLESTIVAAAPDRLRLLRPGPLTAEALSARTGLPVTGAGGEIEAPGQLAGHYAPSKPLRLDAVSARDGEWLIGFGAVAGDATLSPSADPVEAAARLFDLLHQADASSAPAIAVAPIPGTGLGAAINDRLRRASYGSGTNGVTPS</sequence>
<dbReference type="OrthoDB" id="9814580at2"/>
<dbReference type="GO" id="GO:0005524">
    <property type="term" value="F:ATP binding"/>
    <property type="evidence" value="ECO:0007669"/>
    <property type="project" value="UniProtKB-UniRule"/>
</dbReference>
<dbReference type="AlphaFoldDB" id="A0A2T5FVX8"/>
<evidence type="ECO:0000256" key="12">
    <source>
        <dbReference type="ARBA" id="ARBA00048366"/>
    </source>
</evidence>
<feature type="binding site" evidence="14">
    <location>
        <position position="150"/>
    </location>
    <ligand>
        <name>ATP</name>
        <dbReference type="ChEBI" id="CHEBI:30616"/>
    </ligand>
</feature>
<dbReference type="PROSITE" id="PS51163">
    <property type="entry name" value="YRDC"/>
    <property type="match status" value="1"/>
</dbReference>
<evidence type="ECO:0000256" key="11">
    <source>
        <dbReference type="ARBA" id="ARBA00029774"/>
    </source>
</evidence>
<evidence type="ECO:0000259" key="15">
    <source>
        <dbReference type="PROSITE" id="PS51163"/>
    </source>
</evidence>
<feature type="binding site" evidence="14">
    <location>
        <position position="33"/>
    </location>
    <ligand>
        <name>L-threonine</name>
        <dbReference type="ChEBI" id="CHEBI:57926"/>
    </ligand>
</feature>
<dbReference type="Pfam" id="PF03481">
    <property type="entry name" value="Sua5_C"/>
    <property type="match status" value="1"/>
</dbReference>
<feature type="binding site" evidence="14">
    <location>
        <position position="56"/>
    </location>
    <ligand>
        <name>ATP</name>
        <dbReference type="ChEBI" id="CHEBI:30616"/>
    </ligand>
</feature>
<dbReference type="EMBL" id="NWBU01000010">
    <property type="protein sequence ID" value="PTQ09930.1"/>
    <property type="molecule type" value="Genomic_DNA"/>
</dbReference>
<keyword evidence="8 13" id="KW-0548">Nucleotidyltransferase</keyword>
<evidence type="ECO:0000256" key="6">
    <source>
        <dbReference type="ARBA" id="ARBA00022679"/>
    </source>
</evidence>
<protein>
    <recommendedName>
        <fullName evidence="4 13">Threonylcarbamoyl-AMP synthase</fullName>
        <shortName evidence="13">TC-AMP synthase</shortName>
        <ecNumber evidence="3 13">2.7.7.87</ecNumber>
    </recommendedName>
    <alternativeName>
        <fullName evidence="11 13">L-threonylcarbamoyladenylate synthase</fullName>
    </alternativeName>
</protein>
<dbReference type="InterPro" id="IPR006070">
    <property type="entry name" value="Sua5-like_dom"/>
</dbReference>
<dbReference type="GO" id="GO:0008033">
    <property type="term" value="P:tRNA processing"/>
    <property type="evidence" value="ECO:0007669"/>
    <property type="project" value="UniProtKB-KW"/>
</dbReference>
<dbReference type="InterPro" id="IPR017945">
    <property type="entry name" value="DHBP_synth_RibB-like_a/b_dom"/>
</dbReference>
<evidence type="ECO:0000256" key="5">
    <source>
        <dbReference type="ARBA" id="ARBA00022490"/>
    </source>
</evidence>
<dbReference type="GO" id="GO:0005737">
    <property type="term" value="C:cytoplasm"/>
    <property type="evidence" value="ECO:0007669"/>
    <property type="project" value="UniProtKB-SubCell"/>
</dbReference>
<comment type="function">
    <text evidence="13">Required for the formation of a threonylcarbamoyl group on adenosine at position 37 (t(6)A37) in tRNAs that read codons beginning with adenine.</text>
</comment>
<accession>A0A2T5FVX8</accession>
<feature type="binding site" evidence="14">
    <location>
        <position position="116"/>
    </location>
    <ligand>
        <name>ATP</name>
        <dbReference type="ChEBI" id="CHEBI:30616"/>
    </ligand>
</feature>
<feature type="binding site" evidence="14">
    <location>
        <position position="228"/>
    </location>
    <ligand>
        <name>ATP</name>
        <dbReference type="ChEBI" id="CHEBI:30616"/>
    </ligand>
</feature>
<dbReference type="GO" id="GO:0000049">
    <property type="term" value="F:tRNA binding"/>
    <property type="evidence" value="ECO:0007669"/>
    <property type="project" value="TreeGrafter"/>
</dbReference>
<dbReference type="Gene3D" id="3.90.870.10">
    <property type="entry name" value="DHBP synthase"/>
    <property type="match status" value="1"/>
</dbReference>
<dbReference type="PIRSF" id="PIRSF004930">
    <property type="entry name" value="Tln_factor_SUA5"/>
    <property type="match status" value="1"/>
</dbReference>
<evidence type="ECO:0000256" key="10">
    <source>
        <dbReference type="ARBA" id="ARBA00022840"/>
    </source>
</evidence>
<comment type="catalytic activity">
    <reaction evidence="12 13">
        <text>L-threonine + hydrogencarbonate + ATP = L-threonylcarbamoyladenylate + diphosphate + H2O</text>
        <dbReference type="Rhea" id="RHEA:36407"/>
        <dbReference type="ChEBI" id="CHEBI:15377"/>
        <dbReference type="ChEBI" id="CHEBI:17544"/>
        <dbReference type="ChEBI" id="CHEBI:30616"/>
        <dbReference type="ChEBI" id="CHEBI:33019"/>
        <dbReference type="ChEBI" id="CHEBI:57926"/>
        <dbReference type="ChEBI" id="CHEBI:73682"/>
        <dbReference type="EC" id="2.7.7.87"/>
    </reaction>
</comment>
<gene>
    <name evidence="16" type="ORF">CLG96_12285</name>
</gene>
<dbReference type="Gene3D" id="3.40.50.11030">
    <property type="entry name" value="Threonylcarbamoyl-AMP synthase, C-terminal domain"/>
    <property type="match status" value="1"/>
</dbReference>
<keyword evidence="5 13" id="KW-0963">Cytoplasm</keyword>
<evidence type="ECO:0000256" key="1">
    <source>
        <dbReference type="ARBA" id="ARBA00004496"/>
    </source>
</evidence>
<keyword evidence="10 13" id="KW-0067">ATP-binding</keyword>
<dbReference type="Proteomes" id="UP000244162">
    <property type="component" value="Unassembled WGS sequence"/>
</dbReference>
<keyword evidence="17" id="KW-1185">Reference proteome</keyword>
<feature type="binding site" evidence="14">
    <location>
        <position position="142"/>
    </location>
    <ligand>
        <name>L-threonine</name>
        <dbReference type="ChEBI" id="CHEBI:57926"/>
    </ligand>
</feature>
<dbReference type="NCBIfam" id="TIGR00057">
    <property type="entry name" value="L-threonylcarbamoyladenylate synthase"/>
    <property type="match status" value="1"/>
</dbReference>
<dbReference type="PANTHER" id="PTHR17490">
    <property type="entry name" value="SUA5"/>
    <property type="match status" value="1"/>
</dbReference>
<organism evidence="16 17">
    <name type="scientific">Sphingomonas oleivorans</name>
    <dbReference type="NCBI Taxonomy" id="1735121"/>
    <lineage>
        <taxon>Bacteria</taxon>
        <taxon>Pseudomonadati</taxon>
        <taxon>Pseudomonadota</taxon>
        <taxon>Alphaproteobacteria</taxon>
        <taxon>Sphingomonadales</taxon>
        <taxon>Sphingomonadaceae</taxon>
        <taxon>Sphingomonas</taxon>
    </lineage>
</organism>
<evidence type="ECO:0000256" key="9">
    <source>
        <dbReference type="ARBA" id="ARBA00022741"/>
    </source>
</evidence>
<evidence type="ECO:0000256" key="8">
    <source>
        <dbReference type="ARBA" id="ARBA00022695"/>
    </source>
</evidence>
<dbReference type="InterPro" id="IPR005145">
    <property type="entry name" value="Sua5_C"/>
</dbReference>
<dbReference type="EC" id="2.7.7.87" evidence="3 13"/>
<feature type="domain" description="YrdC-like" evidence="15">
    <location>
        <begin position="11"/>
        <end position="198"/>
    </location>
</feature>
<feature type="binding site" evidence="14">
    <location>
        <position position="194"/>
    </location>
    <ligand>
        <name>ATP</name>
        <dbReference type="ChEBI" id="CHEBI:30616"/>
    </ligand>
</feature>
<dbReference type="GO" id="GO:0061710">
    <property type="term" value="F:L-threonylcarbamoyladenylate synthase"/>
    <property type="evidence" value="ECO:0007669"/>
    <property type="project" value="UniProtKB-EC"/>
</dbReference>
<evidence type="ECO:0000313" key="17">
    <source>
        <dbReference type="Proteomes" id="UP000244162"/>
    </source>
</evidence>
<dbReference type="InterPro" id="IPR050156">
    <property type="entry name" value="TC-AMP_synthase_SUA5"/>
</dbReference>
<comment type="subcellular location">
    <subcellularLocation>
        <location evidence="1 13">Cytoplasm</location>
    </subcellularLocation>
</comment>
<dbReference type="InterPro" id="IPR038385">
    <property type="entry name" value="Sua5/YwlC_C"/>
</dbReference>
<evidence type="ECO:0000256" key="13">
    <source>
        <dbReference type="PIRNR" id="PIRNR004930"/>
    </source>
</evidence>
<feature type="binding site" evidence="14">
    <location>
        <position position="140"/>
    </location>
    <ligand>
        <name>L-threonine</name>
        <dbReference type="ChEBI" id="CHEBI:57926"/>
    </ligand>
</feature>
<comment type="similarity">
    <text evidence="2 13">Belongs to the SUA5 family.</text>
</comment>
<reference evidence="16 17" key="1">
    <citation type="submission" date="2017-09" db="EMBL/GenBank/DDBJ databases">
        <title>Sphingomonas panjinensis sp.nov., isolated from oil-contaminated soil.</title>
        <authorList>
            <person name="Wang L."/>
            <person name="Chen L."/>
        </authorList>
    </citation>
    <scope>NUCLEOTIDE SEQUENCE [LARGE SCALE GENOMIC DNA]</scope>
    <source>
        <strain evidence="16 17">FW-11</strain>
    </source>
</reference>
<name>A0A2T5FVX8_9SPHN</name>